<dbReference type="Gene3D" id="3.40.30.10">
    <property type="entry name" value="Glutaredoxin"/>
    <property type="match status" value="1"/>
</dbReference>
<dbReference type="InterPro" id="IPR000643">
    <property type="entry name" value="Iodothyronine_deiodinase"/>
</dbReference>
<evidence type="ECO:0000256" key="3">
    <source>
        <dbReference type="SAM" id="Phobius"/>
    </source>
</evidence>
<sequence length="382" mass="41321">EIISSSPLIFNWWIGTLRMKGSFTFLPLCCFIMCSIGNIPYFSVLRFGASAHARAPKPGSNPSRGSPGKDSASSPPEELPSSTGRRMGGSPTKLGTSPAAPSSLKRGMARVLGVWTTLPGAFWAQPGGSEGGRLSAATLKAESKRRLKPAPLSGAGEAPERPFRQGGRASGPVMLWLLDFLCIRKKLLLTTPPAVAGEASAASEEEEEEEEEESSSSGPPPDDPPLCVSDSNRMFTLESLKAVWHGQKLDFFKAAHSLAARFVDVADFLLVYIEEAHPSDGWVSSDAAYDIPKHQCLQDRLRAAQLMQEGAPGCPLAVDTMDNASSAAYGAYFERLYIIQEQKVMYQGGRGPEGYKISELRRWLDQYKRRLQGGPSTVVVQV</sequence>
<dbReference type="Proteomes" id="UP001178461">
    <property type="component" value="Chromosome 1"/>
</dbReference>
<gene>
    <name evidence="4" type="ORF">PODLI_1B003018</name>
</gene>
<keyword evidence="1" id="KW-0560">Oxidoreductase</keyword>
<evidence type="ECO:0000256" key="1">
    <source>
        <dbReference type="RuleBase" id="RU000676"/>
    </source>
</evidence>
<evidence type="ECO:0000256" key="2">
    <source>
        <dbReference type="SAM" id="MobiDB-lite"/>
    </source>
</evidence>
<keyword evidence="1" id="KW-0712">Selenocysteine</keyword>
<feature type="region of interest" description="Disordered" evidence="2">
    <location>
        <begin position="196"/>
        <end position="229"/>
    </location>
</feature>
<organism evidence="4 5">
    <name type="scientific">Podarcis lilfordi</name>
    <name type="common">Lilford's wall lizard</name>
    <dbReference type="NCBI Taxonomy" id="74358"/>
    <lineage>
        <taxon>Eukaryota</taxon>
        <taxon>Metazoa</taxon>
        <taxon>Chordata</taxon>
        <taxon>Craniata</taxon>
        <taxon>Vertebrata</taxon>
        <taxon>Euteleostomi</taxon>
        <taxon>Lepidosauria</taxon>
        <taxon>Squamata</taxon>
        <taxon>Bifurcata</taxon>
        <taxon>Unidentata</taxon>
        <taxon>Episquamata</taxon>
        <taxon>Laterata</taxon>
        <taxon>Lacertibaenia</taxon>
        <taxon>Lacertidae</taxon>
        <taxon>Podarcis</taxon>
    </lineage>
</organism>
<name>A0AA35NY07_9SAUR</name>
<reference evidence="4" key="1">
    <citation type="submission" date="2022-12" db="EMBL/GenBank/DDBJ databases">
        <authorList>
            <person name="Alioto T."/>
            <person name="Alioto T."/>
            <person name="Gomez Garrido J."/>
        </authorList>
    </citation>
    <scope>NUCLEOTIDE SEQUENCE</scope>
</reference>
<keyword evidence="3" id="KW-0472">Membrane</keyword>
<dbReference type="Pfam" id="PF00837">
    <property type="entry name" value="T4_deiodinase"/>
    <property type="match status" value="2"/>
</dbReference>
<feature type="transmembrane region" description="Helical" evidence="3">
    <location>
        <begin position="25"/>
        <end position="44"/>
    </location>
</feature>
<proteinExistence type="inferred from homology"/>
<dbReference type="AlphaFoldDB" id="A0AA35NY07"/>
<dbReference type="PANTHER" id="PTHR11781">
    <property type="entry name" value="IODOTHYRONINE DEIODINASE"/>
    <property type="match status" value="1"/>
</dbReference>
<evidence type="ECO:0000313" key="5">
    <source>
        <dbReference type="Proteomes" id="UP001178461"/>
    </source>
</evidence>
<feature type="region of interest" description="Disordered" evidence="2">
    <location>
        <begin position="125"/>
        <end position="166"/>
    </location>
</feature>
<dbReference type="PANTHER" id="PTHR11781:SF4">
    <property type="entry name" value="THYROXINE 5-DEIODINASE"/>
    <property type="match status" value="1"/>
</dbReference>
<feature type="non-terminal residue" evidence="4">
    <location>
        <position position="1"/>
    </location>
</feature>
<feature type="compositionally biased region" description="Acidic residues" evidence="2">
    <location>
        <begin position="203"/>
        <end position="214"/>
    </location>
</feature>
<evidence type="ECO:0000313" key="4">
    <source>
        <dbReference type="EMBL" id="CAI5764557.1"/>
    </source>
</evidence>
<comment type="function">
    <text evidence="1">Responsible for the deiodination of T4 (3,5,3',5'-tetraiodothyronine).</text>
</comment>
<keyword evidence="3" id="KW-1133">Transmembrane helix</keyword>
<keyword evidence="5" id="KW-1185">Reference proteome</keyword>
<accession>A0AA35NY07</accession>
<protein>
    <recommendedName>
        <fullName evidence="1">Iodothyronine deiodinase</fullName>
    </recommendedName>
</protein>
<feature type="region of interest" description="Disordered" evidence="2">
    <location>
        <begin position="53"/>
        <end position="103"/>
    </location>
</feature>
<dbReference type="EMBL" id="OX395126">
    <property type="protein sequence ID" value="CAI5764557.1"/>
    <property type="molecule type" value="Genomic_DNA"/>
</dbReference>
<keyword evidence="1" id="KW-0893">Thyroid hormones biosynthesis</keyword>
<dbReference type="GO" id="GO:0042403">
    <property type="term" value="P:thyroid hormone metabolic process"/>
    <property type="evidence" value="ECO:0007669"/>
    <property type="project" value="TreeGrafter"/>
</dbReference>
<dbReference type="GO" id="GO:0004800">
    <property type="term" value="F:thyroxine 5'-deiodinase activity"/>
    <property type="evidence" value="ECO:0007669"/>
    <property type="project" value="InterPro"/>
</dbReference>
<feature type="compositionally biased region" description="Low complexity" evidence="2">
    <location>
        <begin position="71"/>
        <end position="82"/>
    </location>
</feature>
<dbReference type="GO" id="GO:0042446">
    <property type="term" value="P:hormone biosynthetic process"/>
    <property type="evidence" value="ECO:0007669"/>
    <property type="project" value="UniProtKB-KW"/>
</dbReference>
<keyword evidence="3" id="KW-0812">Transmembrane</keyword>
<comment type="similarity">
    <text evidence="1">Belongs to the iodothyronine deiodinase family.</text>
</comment>